<dbReference type="AlphaFoldDB" id="A0A8S3S4X3"/>
<dbReference type="InterPro" id="IPR000315">
    <property type="entry name" value="Znf_B-box"/>
</dbReference>
<keyword evidence="1" id="KW-0863">Zinc-finger</keyword>
<dbReference type="PROSITE" id="PS50119">
    <property type="entry name" value="ZF_BBOX"/>
    <property type="match status" value="1"/>
</dbReference>
<dbReference type="SUPFAM" id="SSF57845">
    <property type="entry name" value="B-box zinc-binding domain"/>
    <property type="match status" value="1"/>
</dbReference>
<proteinExistence type="predicted"/>
<gene>
    <name evidence="3" type="ORF">MEDL_30139</name>
</gene>
<keyword evidence="3" id="KW-0808">Transferase</keyword>
<dbReference type="Proteomes" id="UP000683360">
    <property type="component" value="Unassembled WGS sequence"/>
</dbReference>
<feature type="domain" description="B box-type" evidence="2">
    <location>
        <begin position="70"/>
        <end position="110"/>
    </location>
</feature>
<dbReference type="OrthoDB" id="10320219at2759"/>
<dbReference type="PANTHER" id="PTHR25462:SF296">
    <property type="entry name" value="MEIOTIC P26, ISOFORM F"/>
    <property type="match status" value="1"/>
</dbReference>
<organism evidence="3 4">
    <name type="scientific">Mytilus edulis</name>
    <name type="common">Blue mussel</name>
    <dbReference type="NCBI Taxonomy" id="6550"/>
    <lineage>
        <taxon>Eukaryota</taxon>
        <taxon>Metazoa</taxon>
        <taxon>Spiralia</taxon>
        <taxon>Lophotrochozoa</taxon>
        <taxon>Mollusca</taxon>
        <taxon>Bivalvia</taxon>
        <taxon>Autobranchia</taxon>
        <taxon>Pteriomorphia</taxon>
        <taxon>Mytilida</taxon>
        <taxon>Mytiloidea</taxon>
        <taxon>Mytilidae</taxon>
        <taxon>Mytilinae</taxon>
        <taxon>Mytilus</taxon>
    </lineage>
</organism>
<keyword evidence="1" id="KW-0479">Metal-binding</keyword>
<dbReference type="Gene3D" id="3.30.160.60">
    <property type="entry name" value="Classic Zinc Finger"/>
    <property type="match status" value="1"/>
</dbReference>
<accession>A0A8S3S4X3</accession>
<evidence type="ECO:0000313" key="3">
    <source>
        <dbReference type="EMBL" id="CAG2216399.1"/>
    </source>
</evidence>
<evidence type="ECO:0000259" key="2">
    <source>
        <dbReference type="PROSITE" id="PS50119"/>
    </source>
</evidence>
<dbReference type="PANTHER" id="PTHR25462">
    <property type="entry name" value="BONUS, ISOFORM C-RELATED"/>
    <property type="match status" value="1"/>
</dbReference>
<evidence type="ECO:0000256" key="1">
    <source>
        <dbReference type="PROSITE-ProRule" id="PRU00024"/>
    </source>
</evidence>
<dbReference type="EC" id="2.3.2.27" evidence="3"/>
<comment type="caution">
    <text evidence="3">The sequence shown here is derived from an EMBL/GenBank/DDBJ whole genome shotgun (WGS) entry which is preliminary data.</text>
</comment>
<protein>
    <submittedName>
        <fullName evidence="3">TRIM28</fullName>
        <ecNumber evidence="3">2.3.2.27</ecNumber>
    </submittedName>
</protein>
<dbReference type="GO" id="GO:0061630">
    <property type="term" value="F:ubiquitin protein ligase activity"/>
    <property type="evidence" value="ECO:0007669"/>
    <property type="project" value="UniProtKB-EC"/>
</dbReference>
<dbReference type="InterPro" id="IPR047153">
    <property type="entry name" value="TRIM45/56/19-like"/>
</dbReference>
<dbReference type="GO" id="GO:0008270">
    <property type="term" value="F:zinc ion binding"/>
    <property type="evidence" value="ECO:0007669"/>
    <property type="project" value="UniProtKB-KW"/>
</dbReference>
<keyword evidence="3" id="KW-0012">Acyltransferase</keyword>
<sequence length="358" mass="41707">MASTILNELFYDQLCLCKVSGEKKWKCLNCKVLLCDLCKELHYAKDHEIVDIPVKEIIPDENNSFDIVLNQVVLCEQHDRSYWQYCESCDMLVCLTCISNCHNNHKLKEISDSYKIKMEKLKGQQTALSKSTAELDRNSTEISKWHKKAELKYQNAKDDIIIKEKVLIDAVHEYTRKLQSDLENKWNTMHETYTANQKHVQSTRTKFNNEHTKLQDIIESKDLARVFGTSKSDELADTSQELNMDSKPMQVFIPGETPEINQFNFGELRTDIEVKLMNLFATEITDVNYLLCSRDGSVWIYDENETLLYHAIPEGNHLTITSRFQIFFLSMDTLPKSDDLLLCSVNPHYNSWTEFMEN</sequence>
<keyword evidence="1" id="KW-0862">Zinc</keyword>
<name>A0A8S3S4X3_MYTED</name>
<keyword evidence="4" id="KW-1185">Reference proteome</keyword>
<dbReference type="EMBL" id="CAJPWZ010001483">
    <property type="protein sequence ID" value="CAG2216399.1"/>
    <property type="molecule type" value="Genomic_DNA"/>
</dbReference>
<dbReference type="SMART" id="SM00336">
    <property type="entry name" value="BBOX"/>
    <property type="match status" value="2"/>
</dbReference>
<reference evidence="3" key="1">
    <citation type="submission" date="2021-03" db="EMBL/GenBank/DDBJ databases">
        <authorList>
            <person name="Bekaert M."/>
        </authorList>
    </citation>
    <scope>NUCLEOTIDE SEQUENCE</scope>
</reference>
<evidence type="ECO:0000313" key="4">
    <source>
        <dbReference type="Proteomes" id="UP000683360"/>
    </source>
</evidence>